<dbReference type="InterPro" id="IPR036937">
    <property type="entry name" value="Adhesion_dom_fimbrial_sf"/>
</dbReference>
<sequence>MKKLTLSALSAVTLSLACTSVFAIDGTITINGVVTDETCTLTGDGPGASGLKNLTLTLDTVPKSTFTAPNSVAANKTFTLQLKNAAGTEGCGAATNKALKGLYLNTANPADNLDTANKTLLVNKAAGAVAAEPAFIQILTEGGVAVDLSASATAQLKSPVTGLDANGDGIATMKYQAQYFSKTGIVAAQNVSAVVNYTLQYN</sequence>
<comment type="caution">
    <text evidence="6">The sequence shown here is derived from an EMBL/GenBank/DDBJ whole genome shotgun (WGS) entry which is preliminary data.</text>
</comment>
<dbReference type="InterPro" id="IPR050263">
    <property type="entry name" value="Bact_Fimbrial_Adh_Pro"/>
</dbReference>
<dbReference type="GO" id="GO:0043709">
    <property type="term" value="P:cell adhesion involved in single-species biofilm formation"/>
    <property type="evidence" value="ECO:0007669"/>
    <property type="project" value="TreeGrafter"/>
</dbReference>
<comment type="subcellular location">
    <subcellularLocation>
        <location evidence="1">Fimbrium</location>
    </subcellularLocation>
</comment>
<gene>
    <name evidence="6" type="ORF">KW868_03850</name>
</gene>
<accession>A0A8X8KE96</accession>
<proteinExistence type="inferred from homology"/>
<dbReference type="InterPro" id="IPR008966">
    <property type="entry name" value="Adhesion_dom_sf"/>
</dbReference>
<evidence type="ECO:0000256" key="1">
    <source>
        <dbReference type="ARBA" id="ARBA00004561"/>
    </source>
</evidence>
<organism evidence="6 7">
    <name type="scientific">Acinetobacter guillouiae</name>
    <name type="common">Acinetobacter genomosp. 11</name>
    <dbReference type="NCBI Taxonomy" id="106649"/>
    <lineage>
        <taxon>Bacteria</taxon>
        <taxon>Pseudomonadati</taxon>
        <taxon>Pseudomonadota</taxon>
        <taxon>Gammaproteobacteria</taxon>
        <taxon>Moraxellales</taxon>
        <taxon>Moraxellaceae</taxon>
        <taxon>Acinetobacter</taxon>
    </lineage>
</organism>
<dbReference type="GO" id="GO:0009289">
    <property type="term" value="C:pilus"/>
    <property type="evidence" value="ECO:0007669"/>
    <property type="project" value="UniProtKB-SubCell"/>
</dbReference>
<dbReference type="Proteomes" id="UP000887320">
    <property type="component" value="Unassembled WGS sequence"/>
</dbReference>
<feature type="signal peptide" evidence="5">
    <location>
        <begin position="1"/>
        <end position="23"/>
    </location>
</feature>
<dbReference type="EMBL" id="JAHWXT010000001">
    <property type="protein sequence ID" value="MCF0263600.1"/>
    <property type="molecule type" value="Genomic_DNA"/>
</dbReference>
<evidence type="ECO:0000313" key="7">
    <source>
        <dbReference type="Proteomes" id="UP000887320"/>
    </source>
</evidence>
<evidence type="ECO:0000256" key="4">
    <source>
        <dbReference type="ARBA" id="ARBA00023263"/>
    </source>
</evidence>
<evidence type="ECO:0008006" key="8">
    <source>
        <dbReference type="Google" id="ProtNLM"/>
    </source>
</evidence>
<dbReference type="RefSeq" id="WP_234622741.1">
    <property type="nucleotide sequence ID" value="NZ_JAHWXT010000001.1"/>
</dbReference>
<dbReference type="PANTHER" id="PTHR33420:SF3">
    <property type="entry name" value="FIMBRIAL SUBUNIT ELFA"/>
    <property type="match status" value="1"/>
</dbReference>
<dbReference type="AlphaFoldDB" id="A0A8X8KE96"/>
<keyword evidence="3 5" id="KW-0732">Signal</keyword>
<protein>
    <recommendedName>
        <fullName evidence="8">Type 1 fimbrial protein</fullName>
    </recommendedName>
</protein>
<evidence type="ECO:0000256" key="2">
    <source>
        <dbReference type="ARBA" id="ARBA00006671"/>
    </source>
</evidence>
<keyword evidence="4" id="KW-0281">Fimbrium</keyword>
<dbReference type="Gene3D" id="2.60.40.1090">
    <property type="entry name" value="Fimbrial-type adhesion domain"/>
    <property type="match status" value="1"/>
</dbReference>
<comment type="similarity">
    <text evidence="2">Belongs to the fimbrial protein family.</text>
</comment>
<evidence type="ECO:0000256" key="5">
    <source>
        <dbReference type="SAM" id="SignalP"/>
    </source>
</evidence>
<reference evidence="6" key="1">
    <citation type="submission" date="2021-07" db="EMBL/GenBank/DDBJ databases">
        <authorList>
            <person name="Fernandez M."/>
            <person name="Pereira P."/>
            <person name="Torres Tejerizo G.A."/>
            <person name="Gonzalez P."/>
            <person name="Agostini E."/>
        </authorList>
    </citation>
    <scope>NUCLEOTIDE SEQUENCE</scope>
    <source>
        <strain evidence="6">SFC 500-1A</strain>
    </source>
</reference>
<dbReference type="PROSITE" id="PS51257">
    <property type="entry name" value="PROKAR_LIPOPROTEIN"/>
    <property type="match status" value="1"/>
</dbReference>
<name>A0A8X8KE96_ACIGI</name>
<feature type="chain" id="PRO_5036473775" description="Type 1 fimbrial protein" evidence="5">
    <location>
        <begin position="24"/>
        <end position="202"/>
    </location>
</feature>
<evidence type="ECO:0000313" key="6">
    <source>
        <dbReference type="EMBL" id="MCF0263600.1"/>
    </source>
</evidence>
<dbReference type="PANTHER" id="PTHR33420">
    <property type="entry name" value="FIMBRIAL SUBUNIT ELFA-RELATED"/>
    <property type="match status" value="1"/>
</dbReference>
<evidence type="ECO:0000256" key="3">
    <source>
        <dbReference type="ARBA" id="ARBA00022729"/>
    </source>
</evidence>
<dbReference type="SUPFAM" id="SSF49401">
    <property type="entry name" value="Bacterial adhesins"/>
    <property type="match status" value="1"/>
</dbReference>